<dbReference type="Proteomes" id="UP000235659">
    <property type="component" value="Unassembled WGS sequence"/>
</dbReference>
<feature type="compositionally biased region" description="Basic and acidic residues" evidence="1">
    <location>
        <begin position="1"/>
        <end position="11"/>
    </location>
</feature>
<protein>
    <recommendedName>
        <fullName evidence="6">Type III secretion protein HpaP</fullName>
    </recommendedName>
</protein>
<evidence type="ECO:0000313" key="4">
    <source>
        <dbReference type="Proteomes" id="UP000235659"/>
    </source>
</evidence>
<dbReference type="InterPro" id="IPR013390">
    <property type="entry name" value="T3SS_HpaP"/>
</dbReference>
<feature type="compositionally biased region" description="Polar residues" evidence="1">
    <location>
        <begin position="149"/>
        <end position="158"/>
    </location>
</feature>
<reference evidence="2 5" key="2">
    <citation type="submission" date="2020-04" db="EMBL/GenBank/DDBJ databases">
        <authorList>
            <person name="De Canck E."/>
        </authorList>
    </citation>
    <scope>NUCLEOTIDE SEQUENCE [LARGE SCALE GENOMIC DNA]</scope>
    <source>
        <strain evidence="2 5">LMG 27174</strain>
    </source>
</reference>
<evidence type="ECO:0000313" key="2">
    <source>
        <dbReference type="EMBL" id="CAB3725567.1"/>
    </source>
</evidence>
<organism evidence="2 5">
    <name type="scientific">Paraburkholderia rhynchosiae</name>
    <dbReference type="NCBI Taxonomy" id="487049"/>
    <lineage>
        <taxon>Bacteria</taxon>
        <taxon>Pseudomonadati</taxon>
        <taxon>Pseudomonadota</taxon>
        <taxon>Betaproteobacteria</taxon>
        <taxon>Burkholderiales</taxon>
        <taxon>Burkholderiaceae</taxon>
        <taxon>Paraburkholderia</taxon>
    </lineage>
</organism>
<evidence type="ECO:0000313" key="3">
    <source>
        <dbReference type="EMBL" id="PMS24816.1"/>
    </source>
</evidence>
<feature type="region of interest" description="Disordered" evidence="1">
    <location>
        <begin position="1"/>
        <end position="91"/>
    </location>
</feature>
<feature type="compositionally biased region" description="Polar residues" evidence="1">
    <location>
        <begin position="27"/>
        <end position="38"/>
    </location>
</feature>
<dbReference type="OrthoDB" id="8781027at2"/>
<accession>A0A2N7W5Y0</accession>
<dbReference type="RefSeq" id="WP_102635716.1">
    <property type="nucleotide sequence ID" value="NZ_CADIJZ010000023.1"/>
</dbReference>
<evidence type="ECO:0008006" key="6">
    <source>
        <dbReference type="Google" id="ProtNLM"/>
    </source>
</evidence>
<sequence>MTRIRSTREIRITPPVVPRTGAAAHTSAMSGTSGTFATSDDAHPDAQRFGALYDAARQRAGNDAGEQTSQDDSPDDHARDQDTQARDKRLHDDACADTACPDAPAVVSTPLPMLPPLPPLHPLSGALAALRKNRRTSAADSHGMARETGGSSTRQKTPNAMGDQDDPHDASPDDQLGIRMIRRCAQAAEGDLLTQHLAEHVAGFCTSPAVKRTGQWEIAVELDPSILPRTELHLSLSGSALTLRFDSRDPRGRQLICDNSNELKTRLEARLGGQIAVDVTVL</sequence>
<evidence type="ECO:0000256" key="1">
    <source>
        <dbReference type="SAM" id="MobiDB-lite"/>
    </source>
</evidence>
<gene>
    <name evidence="3" type="ORF">C0Z16_30205</name>
    <name evidence="2" type="ORF">LMG27174_05333</name>
</gene>
<feature type="region of interest" description="Disordered" evidence="1">
    <location>
        <begin position="133"/>
        <end position="173"/>
    </location>
</feature>
<dbReference type="NCBIfam" id="TIGR02557">
    <property type="entry name" value="HpaP"/>
    <property type="match status" value="1"/>
</dbReference>
<name>A0A2N7W5Y0_9BURK</name>
<dbReference type="Pfam" id="PF09483">
    <property type="entry name" value="HpaP"/>
    <property type="match status" value="1"/>
</dbReference>
<evidence type="ECO:0000313" key="5">
    <source>
        <dbReference type="Proteomes" id="UP000494205"/>
    </source>
</evidence>
<dbReference type="EMBL" id="PNXY01000032">
    <property type="protein sequence ID" value="PMS24816.1"/>
    <property type="molecule type" value="Genomic_DNA"/>
</dbReference>
<proteinExistence type="predicted"/>
<dbReference type="AlphaFoldDB" id="A0A2N7W5Y0"/>
<feature type="compositionally biased region" description="Basic and acidic residues" evidence="1">
    <location>
        <begin position="75"/>
        <end position="91"/>
    </location>
</feature>
<reference evidence="3 4" key="1">
    <citation type="submission" date="2018-01" db="EMBL/GenBank/DDBJ databases">
        <title>Whole genome analyses suggest that Burkholderia sensu lato contains two further novel genera in the rhizoxinica-symbiotica group Mycetohabitans gen. nov., and Trinickia gen. nov.: implications for the evolution of diazotrophy and nodulation in the Burkholderiaceae.</title>
        <authorList>
            <person name="Estrada-de los Santos P."/>
            <person name="Palmer M."/>
            <person name="Chavez-Ramirez B."/>
            <person name="Beukes C."/>
            <person name="Steenkamp E.T."/>
            <person name="Hirsch A.M."/>
            <person name="Manyaka P."/>
            <person name="Maluk M."/>
            <person name="Lafos M."/>
            <person name="Crook M."/>
            <person name="Gross E."/>
            <person name="Simon M.F."/>
            <person name="Bueno dos Reis Junior F."/>
            <person name="Poole P.S."/>
            <person name="Venter S.N."/>
            <person name="James E.K."/>
        </authorList>
    </citation>
    <scope>NUCLEOTIDE SEQUENCE [LARGE SCALE GENOMIC DNA]</scope>
    <source>
        <strain evidence="3 4">WSM 3937</strain>
    </source>
</reference>
<dbReference type="EMBL" id="CADIJZ010000023">
    <property type="protein sequence ID" value="CAB3725567.1"/>
    <property type="molecule type" value="Genomic_DNA"/>
</dbReference>
<dbReference type="Proteomes" id="UP000494205">
    <property type="component" value="Unassembled WGS sequence"/>
</dbReference>
<keyword evidence="4" id="KW-1185">Reference proteome</keyword>